<dbReference type="EMBL" id="SLXK01000011">
    <property type="protein sequence ID" value="TCP29222.1"/>
    <property type="molecule type" value="Genomic_DNA"/>
</dbReference>
<dbReference type="AlphaFoldDB" id="A0A4R2P3G7"/>
<sequence>MTKQSKKSSKPINKRVILLCLCSITFYFSSQVMGKTKAMFSDQEKSITTMSAAAVFPDTVAKLVERARDLSADLANTHVNKANRNLVDLTRKEAKAMLTKCQTRRKDIKEKRKELQAILDELEEYLKLTNAATSNKKAVDDSFDYLRTGLNEVQKLNDKIDQKDILKRMDEDMTELKEKIKGGG</sequence>
<evidence type="ECO:0000256" key="1">
    <source>
        <dbReference type="SAM" id="Coils"/>
    </source>
</evidence>
<keyword evidence="1" id="KW-0175">Coiled coil</keyword>
<evidence type="ECO:0000313" key="4">
    <source>
        <dbReference type="Proteomes" id="UP000295416"/>
    </source>
</evidence>
<dbReference type="OrthoDB" id="2882482at2"/>
<accession>A0A4R2P3G7</accession>
<dbReference type="Pfam" id="PF13256">
    <property type="entry name" value="DUF4047"/>
    <property type="match status" value="1"/>
</dbReference>
<organism evidence="3 4">
    <name type="scientific">Scopulibacillus darangshiensis</name>
    <dbReference type="NCBI Taxonomy" id="442528"/>
    <lineage>
        <taxon>Bacteria</taxon>
        <taxon>Bacillati</taxon>
        <taxon>Bacillota</taxon>
        <taxon>Bacilli</taxon>
        <taxon>Bacillales</taxon>
        <taxon>Sporolactobacillaceae</taxon>
        <taxon>Scopulibacillus</taxon>
    </lineage>
</organism>
<feature type="coiled-coil region" evidence="1">
    <location>
        <begin position="91"/>
        <end position="132"/>
    </location>
</feature>
<gene>
    <name evidence="3" type="ORF">EV207_11121</name>
</gene>
<evidence type="ECO:0000313" key="3">
    <source>
        <dbReference type="EMBL" id="TCP29222.1"/>
    </source>
</evidence>
<protein>
    <submittedName>
        <fullName evidence="3">Uncharacterized protein DUF4047</fullName>
    </submittedName>
</protein>
<feature type="domain" description="DUF4047" evidence="2">
    <location>
        <begin position="33"/>
        <end position="151"/>
    </location>
</feature>
<keyword evidence="4" id="KW-1185">Reference proteome</keyword>
<dbReference type="Proteomes" id="UP000295416">
    <property type="component" value="Unassembled WGS sequence"/>
</dbReference>
<name>A0A4R2P3G7_9BACL</name>
<reference evidence="3 4" key="1">
    <citation type="submission" date="2019-03" db="EMBL/GenBank/DDBJ databases">
        <title>Genomic Encyclopedia of Type Strains, Phase IV (KMG-IV): sequencing the most valuable type-strain genomes for metagenomic binning, comparative biology and taxonomic classification.</title>
        <authorList>
            <person name="Goeker M."/>
        </authorList>
    </citation>
    <scope>NUCLEOTIDE SEQUENCE [LARGE SCALE GENOMIC DNA]</scope>
    <source>
        <strain evidence="3 4">DSM 19377</strain>
    </source>
</reference>
<evidence type="ECO:0000259" key="2">
    <source>
        <dbReference type="Pfam" id="PF13256"/>
    </source>
</evidence>
<dbReference type="RefSeq" id="WP_132745880.1">
    <property type="nucleotide sequence ID" value="NZ_SLXK01000011.1"/>
</dbReference>
<comment type="caution">
    <text evidence="3">The sequence shown here is derived from an EMBL/GenBank/DDBJ whole genome shotgun (WGS) entry which is preliminary data.</text>
</comment>
<dbReference type="InterPro" id="IPR025120">
    <property type="entry name" value="DUF4047"/>
</dbReference>
<proteinExistence type="predicted"/>